<dbReference type="PANTHER" id="PTHR36922:SF1">
    <property type="entry name" value="DUF1993 DOMAIN-CONTAINING PROTEIN"/>
    <property type="match status" value="1"/>
</dbReference>
<dbReference type="OrthoDB" id="338237at2"/>
<dbReference type="SUPFAM" id="SSF109854">
    <property type="entry name" value="DinB/YfiT-like putative metalloenzymes"/>
    <property type="match status" value="1"/>
</dbReference>
<dbReference type="Pfam" id="PF09351">
    <property type="entry name" value="DUF1993"/>
    <property type="match status" value="1"/>
</dbReference>
<name>A0A2S9QH96_9HYPH</name>
<reference evidence="1 2" key="1">
    <citation type="submission" date="2018-02" db="EMBL/GenBank/DDBJ databases">
        <title>Whole genome sequencing of endophytic bacterium.</title>
        <authorList>
            <person name="Eedara R."/>
            <person name="Podile A.R."/>
        </authorList>
    </citation>
    <scope>NUCLEOTIDE SEQUENCE [LARGE SCALE GENOMIC DNA]</scope>
    <source>
        <strain evidence="1 2">RP1T</strain>
    </source>
</reference>
<keyword evidence="2" id="KW-1185">Reference proteome</keyword>
<accession>A0A2S9QH96</accession>
<proteinExistence type="predicted"/>
<dbReference type="AlphaFoldDB" id="A0A2S9QH96"/>
<organism evidence="1 2">
    <name type="scientific">Labrys okinawensis</name>
    <dbReference type="NCBI Taxonomy" id="346911"/>
    <lineage>
        <taxon>Bacteria</taxon>
        <taxon>Pseudomonadati</taxon>
        <taxon>Pseudomonadota</taxon>
        <taxon>Alphaproteobacteria</taxon>
        <taxon>Hyphomicrobiales</taxon>
        <taxon>Xanthobacteraceae</taxon>
        <taxon>Labrys</taxon>
    </lineage>
</organism>
<protein>
    <submittedName>
        <fullName evidence="1">DUF1993 domain-containing protein</fullName>
    </submittedName>
</protein>
<dbReference type="RefSeq" id="WP_105861049.1">
    <property type="nucleotide sequence ID" value="NZ_PUEJ01000002.1"/>
</dbReference>
<evidence type="ECO:0000313" key="1">
    <source>
        <dbReference type="EMBL" id="PRH88702.1"/>
    </source>
</evidence>
<sequence>MSLSYYQATVPVFVHTLEALSAILDKAAAFAEAKKVEPTVMCGLRLTADMLPLSRQVSTACDFAKLCVARLSGVEAPKFNDDEKDFAELRSRIARTLEFIRSVPQAAVEAGGGRVISLKIAGAQRELKPDDYLNFYALPNFFFHATTAYAILRANGVELSKKDYLGPLFD</sequence>
<dbReference type="Gene3D" id="1.20.120.450">
    <property type="entry name" value="dinb family like domain"/>
    <property type="match status" value="1"/>
</dbReference>
<gene>
    <name evidence="1" type="ORF">C5L14_05615</name>
</gene>
<dbReference type="InterPro" id="IPR018531">
    <property type="entry name" value="DUF1993"/>
</dbReference>
<dbReference type="InterPro" id="IPR034660">
    <property type="entry name" value="DinB/YfiT-like"/>
</dbReference>
<dbReference type="PANTHER" id="PTHR36922">
    <property type="entry name" value="BLL2446 PROTEIN"/>
    <property type="match status" value="1"/>
</dbReference>
<dbReference type="Proteomes" id="UP000237682">
    <property type="component" value="Unassembled WGS sequence"/>
</dbReference>
<comment type="caution">
    <text evidence="1">The sequence shown here is derived from an EMBL/GenBank/DDBJ whole genome shotgun (WGS) entry which is preliminary data.</text>
</comment>
<evidence type="ECO:0000313" key="2">
    <source>
        <dbReference type="Proteomes" id="UP000237682"/>
    </source>
</evidence>
<dbReference type="EMBL" id="PUEJ01000002">
    <property type="protein sequence ID" value="PRH88702.1"/>
    <property type="molecule type" value="Genomic_DNA"/>
</dbReference>